<reference evidence="2" key="1">
    <citation type="submission" date="2020-05" db="EMBL/GenBank/DDBJ databases">
        <title>Phylogenomic resolution of chytrid fungi.</title>
        <authorList>
            <person name="Stajich J.E."/>
            <person name="Amses K."/>
            <person name="Simmons R."/>
            <person name="Seto K."/>
            <person name="Myers J."/>
            <person name="Bonds A."/>
            <person name="Quandt C.A."/>
            <person name="Barry K."/>
            <person name="Liu P."/>
            <person name="Grigoriev I."/>
            <person name="Longcore J.E."/>
            <person name="James T.Y."/>
        </authorList>
    </citation>
    <scope>NUCLEOTIDE SEQUENCE</scope>
    <source>
        <strain evidence="2">JEL0513</strain>
    </source>
</reference>
<dbReference type="AlphaFoldDB" id="A0AAD5T5B1"/>
<keyword evidence="3" id="KW-1185">Reference proteome</keyword>
<dbReference type="SUPFAM" id="SSF51735">
    <property type="entry name" value="NAD(P)-binding Rossmann-fold domains"/>
    <property type="match status" value="1"/>
</dbReference>
<dbReference type="GO" id="GO:0000166">
    <property type="term" value="F:nucleotide binding"/>
    <property type="evidence" value="ECO:0007669"/>
    <property type="project" value="InterPro"/>
</dbReference>
<dbReference type="SUPFAM" id="SSF55347">
    <property type="entry name" value="Glyceraldehyde-3-phosphate dehydrogenase-like, C-terminal domain"/>
    <property type="match status" value="1"/>
</dbReference>
<dbReference type="EMBL" id="JADGJH010000574">
    <property type="protein sequence ID" value="KAJ3126157.1"/>
    <property type="molecule type" value="Genomic_DNA"/>
</dbReference>
<dbReference type="Gene3D" id="3.30.360.10">
    <property type="entry name" value="Dihydrodipicolinate Reductase, domain 2"/>
    <property type="match status" value="1"/>
</dbReference>
<dbReference type="GO" id="GO:0006740">
    <property type="term" value="P:NADPH regeneration"/>
    <property type="evidence" value="ECO:0007669"/>
    <property type="project" value="TreeGrafter"/>
</dbReference>
<evidence type="ECO:0000313" key="3">
    <source>
        <dbReference type="Proteomes" id="UP001211907"/>
    </source>
</evidence>
<dbReference type="GO" id="GO:0005737">
    <property type="term" value="C:cytoplasm"/>
    <property type="evidence" value="ECO:0007669"/>
    <property type="project" value="TreeGrafter"/>
</dbReference>
<dbReference type="Pfam" id="PF01408">
    <property type="entry name" value="GFO_IDH_MocA"/>
    <property type="match status" value="1"/>
</dbReference>
<evidence type="ECO:0000313" key="2">
    <source>
        <dbReference type="EMBL" id="KAJ3126157.1"/>
    </source>
</evidence>
<sequence>MAPLNVLIVGTGEYTTGYVGGGASNSDKSLGVVGLVMFDLRSRGKVDWIGMVGTTGLKNVGIRQHLTNGIGKKYTGLDTTVELMPADGIARDVEAYKTAIDKLKPGDAVIIFTPDDTHFAISLYAIEHGCHIIVAKPAVKTVEEHRALVEAAERKGVLAVVELHKRFDPIYADARERIRTLGDFSYYNAYMSQPKFQLQTFKSWAGKSSDISYYLNSHHIDMLTWSQQGRAVPISVVASAASGVAASEEYGCVDSTEDTITLMVMFKNIQSGNFGTALFTSSWIAPKAEVHSQQRFFYMGHEGEIRVDQAHRGYEAADDDRGFYQNNPLFLRYQPDPLGRYAGQNTYGHISFERWVDAVLGVNSGDYSPSDFEASLPTVKSTLVVTKILEAGRKSLDQGGIKIDLEYEIPVAVVAAEVPKKKFIKTVTDTKTTVNDGHGHQKTTHVIRTVYKPTE</sequence>
<feature type="domain" description="Gfo/Idh/MocA-like oxidoreductase N-terminal" evidence="1">
    <location>
        <begin position="106"/>
        <end position="161"/>
    </location>
</feature>
<protein>
    <recommendedName>
        <fullName evidence="1">Gfo/Idh/MocA-like oxidoreductase N-terminal domain-containing protein</fullName>
    </recommendedName>
</protein>
<dbReference type="GO" id="GO:0016491">
    <property type="term" value="F:oxidoreductase activity"/>
    <property type="evidence" value="ECO:0007669"/>
    <property type="project" value="TreeGrafter"/>
</dbReference>
<dbReference type="PANTHER" id="PTHR42840">
    <property type="entry name" value="NAD(P)-BINDING ROSSMANN-FOLD SUPERFAMILY PROTEIN-RELATED"/>
    <property type="match status" value="1"/>
</dbReference>
<comment type="caution">
    <text evidence="2">The sequence shown here is derived from an EMBL/GenBank/DDBJ whole genome shotgun (WGS) entry which is preliminary data.</text>
</comment>
<dbReference type="Gene3D" id="3.40.50.720">
    <property type="entry name" value="NAD(P)-binding Rossmann-like Domain"/>
    <property type="match status" value="1"/>
</dbReference>
<organism evidence="2 3">
    <name type="scientific">Physocladia obscura</name>
    <dbReference type="NCBI Taxonomy" id="109957"/>
    <lineage>
        <taxon>Eukaryota</taxon>
        <taxon>Fungi</taxon>
        <taxon>Fungi incertae sedis</taxon>
        <taxon>Chytridiomycota</taxon>
        <taxon>Chytridiomycota incertae sedis</taxon>
        <taxon>Chytridiomycetes</taxon>
        <taxon>Chytridiales</taxon>
        <taxon>Chytriomycetaceae</taxon>
        <taxon>Physocladia</taxon>
    </lineage>
</organism>
<evidence type="ECO:0000259" key="1">
    <source>
        <dbReference type="Pfam" id="PF01408"/>
    </source>
</evidence>
<accession>A0AAD5T5B1</accession>
<dbReference type="Proteomes" id="UP001211907">
    <property type="component" value="Unassembled WGS sequence"/>
</dbReference>
<name>A0AAD5T5B1_9FUNG</name>
<proteinExistence type="predicted"/>
<dbReference type="InterPro" id="IPR000683">
    <property type="entry name" value="Gfo/Idh/MocA-like_OxRdtase_N"/>
</dbReference>
<dbReference type="InterPro" id="IPR036291">
    <property type="entry name" value="NAD(P)-bd_dom_sf"/>
</dbReference>
<gene>
    <name evidence="2" type="ORF">HK100_010416</name>
</gene>
<dbReference type="PANTHER" id="PTHR42840:SF6">
    <property type="entry name" value="BINDING ROSSMANN FOLD OXIDOREDUCTASE, PUTATIVE (AFU_ORTHOLOGUE AFUA_3G11930)-RELATED"/>
    <property type="match status" value="1"/>
</dbReference>